<dbReference type="GeneID" id="93073635"/>
<dbReference type="Gene3D" id="1.10.1740.10">
    <property type="match status" value="1"/>
</dbReference>
<keyword evidence="2" id="KW-0805">Transcription regulation</keyword>
<dbReference type="KEGG" id="cpae:CPAST_c14620"/>
<dbReference type="eggNOG" id="COG1595">
    <property type="taxonomic scope" value="Bacteria"/>
</dbReference>
<evidence type="ECO:0000256" key="2">
    <source>
        <dbReference type="ARBA" id="ARBA00023015"/>
    </source>
</evidence>
<dbReference type="Gene3D" id="1.10.10.10">
    <property type="entry name" value="Winged helix-like DNA-binding domain superfamily/Winged helix DNA-binding domain"/>
    <property type="match status" value="1"/>
</dbReference>
<evidence type="ECO:0000313" key="10">
    <source>
        <dbReference type="Proteomes" id="UP000028042"/>
    </source>
</evidence>
<dbReference type="PATRIC" id="fig|1262449.3.peg.3459"/>
<keyword evidence="3" id="KW-0731">Sigma factor</keyword>
<dbReference type="CDD" id="cd06171">
    <property type="entry name" value="Sigma70_r4"/>
    <property type="match status" value="1"/>
</dbReference>
<dbReference type="EMBL" id="CP009268">
    <property type="protein sequence ID" value="AJA51525.1"/>
    <property type="molecule type" value="Genomic_DNA"/>
</dbReference>
<evidence type="ECO:0000313" key="11">
    <source>
        <dbReference type="Proteomes" id="UP000030905"/>
    </source>
</evidence>
<organism evidence="8 11">
    <name type="scientific">Clostridium pasteurianum DSM 525 = ATCC 6013</name>
    <dbReference type="NCBI Taxonomy" id="1262449"/>
    <lineage>
        <taxon>Bacteria</taxon>
        <taxon>Bacillati</taxon>
        <taxon>Bacillota</taxon>
        <taxon>Clostridia</taxon>
        <taxon>Eubacteriales</taxon>
        <taxon>Clostridiaceae</taxon>
        <taxon>Clostridium</taxon>
    </lineage>
</organism>
<dbReference type="InterPro" id="IPR013249">
    <property type="entry name" value="RNA_pol_sigma70_r4_t2"/>
</dbReference>
<evidence type="ECO:0000256" key="4">
    <source>
        <dbReference type="ARBA" id="ARBA00023125"/>
    </source>
</evidence>
<sequence>MSENEDDVINGIRAGDEDCFIRLVDMYKKRIIALCYSYTEDSHEAEDLSQEVFISFYKSINDFRGDCSISTYIYKIAVRKCLDFKKKRSMKDMLRGVFRDKGKEDELDEKIFIRQCIDELPKDIKIPVVLFYYVGLNQKEIGNILNITQKAVEGRIYRGKQKLKNKILKGGDTVCSKSQII</sequence>
<protein>
    <submittedName>
        <fullName evidence="8">RNA polymerase sigma factor, sigma-70 family</fullName>
    </submittedName>
    <submittedName>
        <fullName evidence="9">RNA polymerase, sigma-24 subunit, RpoE, ECF subfamily</fullName>
    </submittedName>
</protein>
<dbReference type="InterPro" id="IPR014284">
    <property type="entry name" value="RNA_pol_sigma-70_dom"/>
</dbReference>
<keyword evidence="11" id="KW-1185">Reference proteome</keyword>
<dbReference type="SUPFAM" id="SSF88946">
    <property type="entry name" value="Sigma2 domain of RNA polymerase sigma factors"/>
    <property type="match status" value="1"/>
</dbReference>
<comment type="similarity">
    <text evidence="1">Belongs to the sigma-70 factor family. ECF subfamily.</text>
</comment>
<dbReference type="InterPro" id="IPR039425">
    <property type="entry name" value="RNA_pol_sigma-70-like"/>
</dbReference>
<dbReference type="PANTHER" id="PTHR43133:SF8">
    <property type="entry name" value="RNA POLYMERASE SIGMA FACTOR HI_1459-RELATED"/>
    <property type="match status" value="1"/>
</dbReference>
<reference evidence="9" key="2">
    <citation type="submission" date="2015-10" db="EMBL/GenBank/DDBJ databases">
        <title>Improved Draft Genome Sequence of Clostridium pasteurianum Strain ATCC 6013 (DSM 525) Using a Hybrid Next-Generation Sequencing Approach.</title>
        <authorList>
            <person name="Pyne M.E."/>
            <person name="Utturkar S.M."/>
            <person name="Brown S.D."/>
            <person name="Moo-Young M."/>
            <person name="Chung D.A."/>
            <person name="Chou P.C."/>
        </authorList>
    </citation>
    <scope>NUCLEOTIDE SEQUENCE</scope>
    <source>
        <strain evidence="9">ATCC 6013</strain>
    </source>
</reference>
<evidence type="ECO:0000256" key="5">
    <source>
        <dbReference type="ARBA" id="ARBA00023163"/>
    </source>
</evidence>
<feature type="domain" description="RNA polymerase sigma-70 region 2" evidence="6">
    <location>
        <begin position="23"/>
        <end position="89"/>
    </location>
</feature>
<dbReference type="InterPro" id="IPR013324">
    <property type="entry name" value="RNA_pol_sigma_r3/r4-like"/>
</dbReference>
<accession>A0A0H3J3U8</accession>
<evidence type="ECO:0000256" key="3">
    <source>
        <dbReference type="ARBA" id="ARBA00023082"/>
    </source>
</evidence>
<dbReference type="Pfam" id="PF04542">
    <property type="entry name" value="Sigma70_r2"/>
    <property type="match status" value="1"/>
</dbReference>
<dbReference type="InterPro" id="IPR036388">
    <property type="entry name" value="WH-like_DNA-bd_sf"/>
</dbReference>
<dbReference type="EMBL" id="JPGY02000001">
    <property type="protein sequence ID" value="KRU12468.1"/>
    <property type="molecule type" value="Genomic_DNA"/>
</dbReference>
<evidence type="ECO:0000259" key="6">
    <source>
        <dbReference type="Pfam" id="PF04542"/>
    </source>
</evidence>
<dbReference type="KEGG" id="cpat:CLPA_c14620"/>
<dbReference type="GO" id="GO:0006352">
    <property type="term" value="P:DNA-templated transcription initiation"/>
    <property type="evidence" value="ECO:0007669"/>
    <property type="project" value="InterPro"/>
</dbReference>
<dbReference type="Proteomes" id="UP000028042">
    <property type="component" value="Unassembled WGS sequence"/>
</dbReference>
<keyword evidence="4" id="KW-0238">DNA-binding</keyword>
<evidence type="ECO:0000259" key="7">
    <source>
        <dbReference type="Pfam" id="PF08281"/>
    </source>
</evidence>
<dbReference type="AlphaFoldDB" id="A0A0H3J3U8"/>
<dbReference type="InterPro" id="IPR013325">
    <property type="entry name" value="RNA_pol_sigma_r2"/>
</dbReference>
<feature type="domain" description="RNA polymerase sigma factor 70 region 4 type 2" evidence="7">
    <location>
        <begin position="113"/>
        <end position="163"/>
    </location>
</feature>
<dbReference type="Pfam" id="PF08281">
    <property type="entry name" value="Sigma70_r4_2"/>
    <property type="match status" value="1"/>
</dbReference>
<proteinExistence type="inferred from homology"/>
<dbReference type="SUPFAM" id="SSF88659">
    <property type="entry name" value="Sigma3 and sigma4 domains of RNA polymerase sigma factors"/>
    <property type="match status" value="1"/>
</dbReference>
<name>A0A0H3J3U8_CLOPA</name>
<evidence type="ECO:0000313" key="8">
    <source>
        <dbReference type="EMBL" id="AJA51525.1"/>
    </source>
</evidence>
<dbReference type="Proteomes" id="UP000030905">
    <property type="component" value="Chromosome"/>
</dbReference>
<reference evidence="9 10" key="3">
    <citation type="journal article" name="Genome Announc.">
        <title>Improved Draft Genome Sequence of Clostridium pasteurianum Strain ATCC 6013 (DSM 525) Using a Hybrid Next-Generation Sequencing Approach.</title>
        <authorList>
            <person name="Pyne M.E."/>
            <person name="Utturkar S."/>
            <person name="Brown S.D."/>
            <person name="Moo-Young M."/>
            <person name="Chung D.A."/>
            <person name="Chou C.P."/>
        </authorList>
    </citation>
    <scope>NUCLEOTIDE SEQUENCE [LARGE SCALE GENOMIC DNA]</scope>
    <source>
        <strain evidence="9 10">ATCC 6013</strain>
    </source>
</reference>
<reference evidence="8 11" key="1">
    <citation type="journal article" date="2015" name="Genome Announc.">
        <title>Complete Genome Sequence of the Nitrogen-Fixing and Solvent-Producing Clostridium pasteurianum DSM 525.</title>
        <authorList>
            <person name="Poehlein A."/>
            <person name="Grosse-Honebrink A."/>
            <person name="Zhang Y."/>
            <person name="Minton N.P."/>
            <person name="Daniel R."/>
        </authorList>
    </citation>
    <scope>NUCLEOTIDE SEQUENCE [LARGE SCALE GENOMIC DNA]</scope>
    <source>
        <strain evidence="8">DSM 525</strain>
        <strain evidence="11">DSM 525 / ATCC 6013</strain>
    </source>
</reference>
<dbReference type="NCBIfam" id="TIGR02937">
    <property type="entry name" value="sigma70-ECF"/>
    <property type="match status" value="1"/>
</dbReference>
<dbReference type="GO" id="GO:0003677">
    <property type="term" value="F:DNA binding"/>
    <property type="evidence" value="ECO:0007669"/>
    <property type="project" value="UniProtKB-KW"/>
</dbReference>
<gene>
    <name evidence="8" type="ORF">CLPA_c14620</name>
    <name evidence="9" type="ORF">CP6013_01715</name>
</gene>
<evidence type="ECO:0000256" key="1">
    <source>
        <dbReference type="ARBA" id="ARBA00010641"/>
    </source>
</evidence>
<dbReference type="GO" id="GO:0016987">
    <property type="term" value="F:sigma factor activity"/>
    <property type="evidence" value="ECO:0007669"/>
    <property type="project" value="UniProtKB-KW"/>
</dbReference>
<dbReference type="InterPro" id="IPR007627">
    <property type="entry name" value="RNA_pol_sigma70_r2"/>
</dbReference>
<keyword evidence="5" id="KW-0804">Transcription</keyword>
<evidence type="ECO:0000313" key="9">
    <source>
        <dbReference type="EMBL" id="KRU12468.1"/>
    </source>
</evidence>
<dbReference type="RefSeq" id="WP_003447350.1">
    <property type="nucleotide sequence ID" value="NZ_ANZB01000014.1"/>
</dbReference>
<dbReference type="PANTHER" id="PTHR43133">
    <property type="entry name" value="RNA POLYMERASE ECF-TYPE SIGMA FACTO"/>
    <property type="match status" value="1"/>
</dbReference>